<evidence type="ECO:0000256" key="5">
    <source>
        <dbReference type="ARBA" id="ARBA00022989"/>
    </source>
</evidence>
<dbReference type="AlphaFoldDB" id="A0A8S1J8E0"/>
<evidence type="ECO:0000313" key="13">
    <source>
        <dbReference type="EMBL" id="CAD7701959.1"/>
    </source>
</evidence>
<dbReference type="GO" id="GO:0005886">
    <property type="term" value="C:plasma membrane"/>
    <property type="evidence" value="ECO:0007669"/>
    <property type="project" value="TreeGrafter"/>
</dbReference>
<evidence type="ECO:0000256" key="3">
    <source>
        <dbReference type="ARBA" id="ARBA00022448"/>
    </source>
</evidence>
<evidence type="ECO:0000256" key="12">
    <source>
        <dbReference type="SAM" id="Phobius"/>
    </source>
</evidence>
<dbReference type="EMBL" id="CAJHUC010001668">
    <property type="protein sequence ID" value="CAD7701959.1"/>
    <property type="molecule type" value="Genomic_DNA"/>
</dbReference>
<dbReference type="FunFam" id="1.20.1730.10:FF:000006">
    <property type="entry name" value="Urea active transporter"/>
    <property type="match status" value="1"/>
</dbReference>
<organism evidence="13 14">
    <name type="scientific">Ostreobium quekettii</name>
    <dbReference type="NCBI Taxonomy" id="121088"/>
    <lineage>
        <taxon>Eukaryota</taxon>
        <taxon>Viridiplantae</taxon>
        <taxon>Chlorophyta</taxon>
        <taxon>core chlorophytes</taxon>
        <taxon>Ulvophyceae</taxon>
        <taxon>TCBD clade</taxon>
        <taxon>Bryopsidales</taxon>
        <taxon>Ostreobineae</taxon>
        <taxon>Ostreobiaceae</taxon>
        <taxon>Ostreobium</taxon>
    </lineage>
</organism>
<keyword evidence="4 12" id="KW-0812">Transmembrane</keyword>
<evidence type="ECO:0000256" key="2">
    <source>
        <dbReference type="ARBA" id="ARBA00006434"/>
    </source>
</evidence>
<dbReference type="PANTHER" id="PTHR46154">
    <property type="match status" value="1"/>
</dbReference>
<feature type="transmembrane region" description="Helical" evidence="12">
    <location>
        <begin position="568"/>
        <end position="590"/>
    </location>
</feature>
<feature type="transmembrane region" description="Helical" evidence="12">
    <location>
        <begin position="113"/>
        <end position="133"/>
    </location>
</feature>
<evidence type="ECO:0000313" key="14">
    <source>
        <dbReference type="Proteomes" id="UP000708148"/>
    </source>
</evidence>
<keyword evidence="5 12" id="KW-1133">Transmembrane helix</keyword>
<keyword evidence="3" id="KW-0813">Transport</keyword>
<dbReference type="OrthoDB" id="6132759at2759"/>
<dbReference type="Proteomes" id="UP000708148">
    <property type="component" value="Unassembled WGS sequence"/>
</dbReference>
<feature type="region of interest" description="Disordered" evidence="11">
    <location>
        <begin position="655"/>
        <end position="682"/>
    </location>
</feature>
<dbReference type="Gene3D" id="1.20.1730.10">
    <property type="entry name" value="Sodium/glucose cotransporter"/>
    <property type="match status" value="1"/>
</dbReference>
<feature type="transmembrane region" description="Helical" evidence="12">
    <location>
        <begin position="154"/>
        <end position="180"/>
    </location>
</feature>
<evidence type="ECO:0000256" key="7">
    <source>
        <dbReference type="ARBA" id="ARBA00059650"/>
    </source>
</evidence>
<dbReference type="NCBIfam" id="TIGR00813">
    <property type="entry name" value="sss"/>
    <property type="match status" value="1"/>
</dbReference>
<protein>
    <recommendedName>
        <fullName evidence="8">Urea-proton symporter DUR3</fullName>
    </recommendedName>
    <alternativeName>
        <fullName evidence="9">High-affinity urea active transporter DUR3</fullName>
    </alternativeName>
</protein>
<dbReference type="InterPro" id="IPR038377">
    <property type="entry name" value="Na/Glc_symporter_sf"/>
</dbReference>
<dbReference type="PROSITE" id="PS50283">
    <property type="entry name" value="NA_SOLUT_SYMP_3"/>
    <property type="match status" value="1"/>
</dbReference>
<comment type="similarity">
    <text evidence="2 10">Belongs to the sodium:solute symporter (SSF) (TC 2.A.21) family.</text>
</comment>
<reference evidence="13" key="1">
    <citation type="submission" date="2020-12" db="EMBL/GenBank/DDBJ databases">
        <authorList>
            <person name="Iha C."/>
        </authorList>
    </citation>
    <scope>NUCLEOTIDE SEQUENCE</scope>
</reference>
<gene>
    <name evidence="13" type="ORF">OSTQU699_LOCUS7316</name>
</gene>
<dbReference type="GO" id="GO:0015204">
    <property type="term" value="F:urea transmembrane transporter activity"/>
    <property type="evidence" value="ECO:0007669"/>
    <property type="project" value="InterPro"/>
</dbReference>
<dbReference type="PANTHER" id="PTHR46154:SF4">
    <property type="entry name" value="UREA ACTIVE TRANSPORTER"/>
    <property type="match status" value="1"/>
</dbReference>
<feature type="transmembrane region" description="Helical" evidence="12">
    <location>
        <begin position="272"/>
        <end position="294"/>
    </location>
</feature>
<feature type="transmembrane region" description="Helical" evidence="12">
    <location>
        <begin position="367"/>
        <end position="393"/>
    </location>
</feature>
<name>A0A8S1J8E0_9CHLO</name>
<proteinExistence type="inferred from homology"/>
<feature type="transmembrane region" description="Helical" evidence="12">
    <location>
        <begin position="440"/>
        <end position="463"/>
    </location>
</feature>
<feature type="transmembrane region" description="Helical" evidence="12">
    <location>
        <begin position="35"/>
        <end position="61"/>
    </location>
</feature>
<feature type="transmembrane region" description="Helical" evidence="12">
    <location>
        <begin position="82"/>
        <end position="101"/>
    </location>
</feature>
<comment type="function">
    <text evidence="7">High-affinity urea-proton symporter involved in the active transport of urea across the plasma membrane into root cells. May play an important role in urea uptake by plant cells at low external urea concentrations.</text>
</comment>
<evidence type="ECO:0000256" key="6">
    <source>
        <dbReference type="ARBA" id="ARBA00023136"/>
    </source>
</evidence>
<evidence type="ECO:0000256" key="11">
    <source>
        <dbReference type="SAM" id="MobiDB-lite"/>
    </source>
</evidence>
<feature type="transmembrane region" description="Helical" evidence="12">
    <location>
        <begin position="192"/>
        <end position="210"/>
    </location>
</feature>
<dbReference type="InterPro" id="IPR031155">
    <property type="entry name" value="DUR"/>
</dbReference>
<sequence length="682" mass="72922">MVKSGAADSNIFGFPEYEGQTEFFPDGEAALSEGVGYAVVLGFGGFFSLFTTAIVLIDYYFGGTKFTSEQFNCAGRSIKTGLTASVIVSQWTWAATLLQSSNVAYKFGVSGPFWYASGATIQVLLFGILAIEVKRKAPTCHTILEIIEARWGKAAHMVFLFFCLLTNIIVTAMLLLGGAAVVNALTGVDLNAAAFLIPIGVILYTAAGGLKATFLASYIHTTIIFAALCIFMFQIYATHEDLGSPSEVYQKLRRVEEEHPVEDNRDGSYLTMLSRGGFIFGIINVVGNFGTVFVDQSYWQSAIAAKPSCTYKGYLLGGLCWFAIPFTLATALGLGAVALDLPLTADEAGAGLVPPATAVHLMGKGGAVLILVMLFMAVTSTGSAELIAVSSLLSYDVYRTYFNPKATGADIIRVSRYIVVIWGCAMGGLAIGLQELGLNLGWVYLAMGVLIGSAVIPIAFCLTWSKCSRYGAIAGALIGQWAGIITWLIWAKVGYEEVTVDTTGKDFPMLAGNLMSILSSGFICVVISLIYPEETNWDETRKIPMLEHDPNAALAKSGEDSYEGMTAAFAWTVKYGAGGTALLVIAWPVLALPAKVFSESYFTFWVIIAIIWGLVATAVIVVLPIYESKDQIGKILGNMLSGQFAAAEDKQRLGSSIDDSAHNPAGVVKEEEKEAAAVTEEV</sequence>
<feature type="transmembrane region" description="Helical" evidence="12">
    <location>
        <begin position="314"/>
        <end position="339"/>
    </location>
</feature>
<accession>A0A8S1J8E0</accession>
<keyword evidence="14" id="KW-1185">Reference proteome</keyword>
<keyword evidence="6 12" id="KW-0472">Membrane</keyword>
<dbReference type="Pfam" id="PF00474">
    <property type="entry name" value="SSF"/>
    <property type="match status" value="1"/>
</dbReference>
<comment type="caution">
    <text evidence="13">The sequence shown here is derived from an EMBL/GenBank/DDBJ whole genome shotgun (WGS) entry which is preliminary data.</text>
</comment>
<feature type="transmembrane region" description="Helical" evidence="12">
    <location>
        <begin position="602"/>
        <end position="626"/>
    </location>
</feature>
<evidence type="ECO:0000256" key="4">
    <source>
        <dbReference type="ARBA" id="ARBA00022692"/>
    </source>
</evidence>
<evidence type="ECO:0000256" key="8">
    <source>
        <dbReference type="ARBA" id="ARBA00072203"/>
    </source>
</evidence>
<feature type="transmembrane region" description="Helical" evidence="12">
    <location>
        <begin position="510"/>
        <end position="531"/>
    </location>
</feature>
<evidence type="ECO:0000256" key="10">
    <source>
        <dbReference type="RuleBase" id="RU362091"/>
    </source>
</evidence>
<evidence type="ECO:0000256" key="1">
    <source>
        <dbReference type="ARBA" id="ARBA00004141"/>
    </source>
</evidence>
<evidence type="ECO:0000256" key="9">
    <source>
        <dbReference type="ARBA" id="ARBA00079542"/>
    </source>
</evidence>
<dbReference type="CDD" id="cd11476">
    <property type="entry name" value="SLC5sbd_DUR3"/>
    <property type="match status" value="1"/>
</dbReference>
<feature type="transmembrane region" description="Helical" evidence="12">
    <location>
        <begin position="470"/>
        <end position="490"/>
    </location>
</feature>
<feature type="transmembrane region" description="Helical" evidence="12">
    <location>
        <begin position="414"/>
        <end position="434"/>
    </location>
</feature>
<feature type="transmembrane region" description="Helical" evidence="12">
    <location>
        <begin position="217"/>
        <end position="237"/>
    </location>
</feature>
<dbReference type="InterPro" id="IPR001734">
    <property type="entry name" value="Na/solute_symporter"/>
</dbReference>
<comment type="subcellular location">
    <subcellularLocation>
        <location evidence="1">Membrane</location>
        <topology evidence="1">Multi-pass membrane protein</topology>
    </subcellularLocation>
</comment>